<dbReference type="Pfam" id="PF07250">
    <property type="entry name" value="Glyoxal_oxid_N"/>
    <property type="match status" value="1"/>
</dbReference>
<sequence>MASYPVPDDAAKAVSGYYEPLGQAPIAVAHALQLPCGNKFLVMEFGPTGKEGQLMLPHPSTNPEGFNIMQVYDRDDETWTNIPTSVNSVCGGWARLSNGQVGLFAGHYGTLQAKQVEGFKSVFVFDPTSLRLTPKANLTRKRWYPTTVTLPNGDIYVPGGTKPQMTNGVWPKAEAADIFNHAHDTVTQVPTNSKLHEAGLGNWYLGALVLPTGQLAVINKNMMQVINPYTGEALAEAPALPDKVKDLVWEFPRMGPQVHLRAPVMKPGKDVRLEFVAFGGSWVDSKLDEDLKHCSHVGCDRVASEKKPCADVAVRIGLKVTAGGQYKFDDSWEVETMPGQRCIFDGILLPNGHVVLIGGQKVGLGDLTDSPAYNGGHQPYNEPWIYKPDQPNGKRFTKTGAKTKIARQYHATSILTKDGDILIGGTSNAGFWHSSNEQEFSRTPLGVNEYRMEVYHPPYLFQGNLPRITTPPPTFTPYGSTFEVGYAFDSPAAITAVVLHNAGGVTHNYAIGHRSQQLEFTSKKINATHGTLTVQAPAAPEYAPPAHYNLFLLRGDVYSQSAWVQMRKPLGQVPVDYPQDAQLIPEMSTTFEAGSKQPFKLGLSNGRTATAKFAAPAARGTGAYGARVTVTNGPAAAGTITLHSEAVQLKGGTRCYVQLWARASGKDSTLTAVFFKADAAGTVTEKGQKRLAVFDAANHTSDGAVVEDQTMNLVEGSYCLNLMGPVEVKDAGSYALQLDLGAAKAGATIDIDDVEVYCV</sequence>
<evidence type="ECO:0000313" key="3">
    <source>
        <dbReference type="EMBL" id="SZX63728.1"/>
    </source>
</evidence>
<protein>
    <submittedName>
        <fullName evidence="3">Uncharacterized protein</fullName>
    </submittedName>
</protein>
<dbReference type="Gene3D" id="2.130.10.80">
    <property type="entry name" value="Galactose oxidase/kelch, beta-propeller"/>
    <property type="match status" value="1"/>
</dbReference>
<evidence type="ECO:0000259" key="2">
    <source>
        <dbReference type="Pfam" id="PF09118"/>
    </source>
</evidence>
<dbReference type="Gene3D" id="2.60.40.10">
    <property type="entry name" value="Immunoglobulins"/>
    <property type="match status" value="1"/>
</dbReference>
<dbReference type="Pfam" id="PF09118">
    <property type="entry name" value="GO-like_E_set"/>
    <property type="match status" value="1"/>
</dbReference>
<gene>
    <name evidence="3" type="ORF">BQ4739_LOCUS4276</name>
</gene>
<evidence type="ECO:0000259" key="1">
    <source>
        <dbReference type="Pfam" id="PF07250"/>
    </source>
</evidence>
<organism evidence="3 4">
    <name type="scientific">Tetradesmus obliquus</name>
    <name type="common">Green alga</name>
    <name type="synonym">Acutodesmus obliquus</name>
    <dbReference type="NCBI Taxonomy" id="3088"/>
    <lineage>
        <taxon>Eukaryota</taxon>
        <taxon>Viridiplantae</taxon>
        <taxon>Chlorophyta</taxon>
        <taxon>core chlorophytes</taxon>
        <taxon>Chlorophyceae</taxon>
        <taxon>CS clade</taxon>
        <taxon>Sphaeropleales</taxon>
        <taxon>Scenedesmaceae</taxon>
        <taxon>Tetradesmus</taxon>
    </lineage>
</organism>
<dbReference type="SUPFAM" id="SSF81296">
    <property type="entry name" value="E set domains"/>
    <property type="match status" value="1"/>
</dbReference>
<dbReference type="SUPFAM" id="SSF117281">
    <property type="entry name" value="Kelch motif"/>
    <property type="match status" value="1"/>
</dbReference>
<dbReference type="InterPro" id="IPR015202">
    <property type="entry name" value="GO-like_E_set"/>
</dbReference>
<dbReference type="InterPro" id="IPR014756">
    <property type="entry name" value="Ig_E-set"/>
</dbReference>
<evidence type="ECO:0000313" key="4">
    <source>
        <dbReference type="Proteomes" id="UP000256970"/>
    </source>
</evidence>
<feature type="domain" description="Glyoxal oxidase N-terminal" evidence="1">
    <location>
        <begin position="135"/>
        <end position="459"/>
    </location>
</feature>
<reference evidence="3 4" key="1">
    <citation type="submission" date="2016-10" db="EMBL/GenBank/DDBJ databases">
        <authorList>
            <person name="Cai Z."/>
        </authorList>
    </citation>
    <scope>NUCLEOTIDE SEQUENCE [LARGE SCALE GENOMIC DNA]</scope>
</reference>
<dbReference type="EMBL" id="FNXT01000339">
    <property type="protein sequence ID" value="SZX63728.1"/>
    <property type="molecule type" value="Genomic_DNA"/>
</dbReference>
<dbReference type="PANTHER" id="PTHR32208:SF21">
    <property type="entry name" value="LOW QUALITY PROTEIN: ALDEHYDE OXIDASE GLOX-LIKE"/>
    <property type="match status" value="1"/>
</dbReference>
<dbReference type="InterPro" id="IPR037293">
    <property type="entry name" value="Gal_Oxidase_central_sf"/>
</dbReference>
<dbReference type="Gene3D" id="2.60.120.260">
    <property type="entry name" value="Galactose-binding domain-like"/>
    <property type="match status" value="1"/>
</dbReference>
<proteinExistence type="predicted"/>
<accession>A0A383VDU8</accession>
<dbReference type="Proteomes" id="UP000256970">
    <property type="component" value="Unassembled WGS sequence"/>
</dbReference>
<dbReference type="STRING" id="3088.A0A383VDU8"/>
<dbReference type="PANTHER" id="PTHR32208">
    <property type="entry name" value="SECRETED PROTEIN-RELATED"/>
    <property type="match status" value="1"/>
</dbReference>
<keyword evidence="4" id="KW-1185">Reference proteome</keyword>
<name>A0A383VDU8_TETOB</name>
<feature type="domain" description="Galactose oxidase-like Early set" evidence="2">
    <location>
        <begin position="466"/>
        <end position="566"/>
    </location>
</feature>
<dbReference type="InterPro" id="IPR015915">
    <property type="entry name" value="Kelch-typ_b-propeller"/>
</dbReference>
<dbReference type="InterPro" id="IPR013783">
    <property type="entry name" value="Ig-like_fold"/>
</dbReference>
<dbReference type="InterPro" id="IPR009880">
    <property type="entry name" value="Glyoxal_oxidase_N"/>
</dbReference>
<dbReference type="AlphaFoldDB" id="A0A383VDU8"/>